<name>A0A7N0ULW3_KALFE</name>
<reference evidence="3" key="1">
    <citation type="submission" date="2021-01" db="UniProtKB">
        <authorList>
            <consortium name="EnsemblPlants"/>
        </authorList>
    </citation>
    <scope>IDENTIFICATION</scope>
</reference>
<feature type="region of interest" description="Disordered" evidence="1">
    <location>
        <begin position="144"/>
        <end position="180"/>
    </location>
</feature>
<dbReference type="EnsemblPlants" id="Kaladp0072s0094.1.v1.1">
    <property type="protein sequence ID" value="Kaladp0072s0094.1.v1.1"/>
    <property type="gene ID" value="Kaladp0072s0094.v1.1"/>
</dbReference>
<evidence type="ECO:0000313" key="4">
    <source>
        <dbReference type="Proteomes" id="UP000594263"/>
    </source>
</evidence>
<proteinExistence type="predicted"/>
<dbReference type="AlphaFoldDB" id="A0A7N0ULW3"/>
<sequence>MEARLSPCVEGPFCFDTKEFISWLVGCFLFSICIFFVFCFGREDRDSNNKLPSLASCPHRELHRKGHPISLLWAVSLVSDLSELALPSGQTGGSSDLEIGHPGYPDLLSVHFVRFIRQRRASWLPIPRLNESFHLATAKVEFGTGQRATRNSKVERKRGGKLSVPGSPVAGSSGTTRILS</sequence>
<protein>
    <submittedName>
        <fullName evidence="3">Uncharacterized protein</fullName>
    </submittedName>
</protein>
<evidence type="ECO:0000313" key="3">
    <source>
        <dbReference type="EnsemblPlants" id="Kaladp0072s0094.1.v1.1"/>
    </source>
</evidence>
<keyword evidence="2" id="KW-0812">Transmembrane</keyword>
<evidence type="ECO:0000256" key="1">
    <source>
        <dbReference type="SAM" id="MobiDB-lite"/>
    </source>
</evidence>
<keyword evidence="2" id="KW-1133">Transmembrane helix</keyword>
<keyword evidence="2" id="KW-0472">Membrane</keyword>
<feature type="transmembrane region" description="Helical" evidence="2">
    <location>
        <begin position="20"/>
        <end position="41"/>
    </location>
</feature>
<accession>A0A7N0ULW3</accession>
<evidence type="ECO:0000256" key="2">
    <source>
        <dbReference type="SAM" id="Phobius"/>
    </source>
</evidence>
<dbReference type="Gramene" id="Kaladp0072s0094.1.v1.1">
    <property type="protein sequence ID" value="Kaladp0072s0094.1.v1.1"/>
    <property type="gene ID" value="Kaladp0072s0094.v1.1"/>
</dbReference>
<feature type="compositionally biased region" description="Low complexity" evidence="1">
    <location>
        <begin position="163"/>
        <end position="174"/>
    </location>
</feature>
<dbReference type="Proteomes" id="UP000594263">
    <property type="component" value="Unplaced"/>
</dbReference>
<organism evidence="3 4">
    <name type="scientific">Kalanchoe fedtschenkoi</name>
    <name type="common">Lavender scallops</name>
    <name type="synonym">South American air plant</name>
    <dbReference type="NCBI Taxonomy" id="63787"/>
    <lineage>
        <taxon>Eukaryota</taxon>
        <taxon>Viridiplantae</taxon>
        <taxon>Streptophyta</taxon>
        <taxon>Embryophyta</taxon>
        <taxon>Tracheophyta</taxon>
        <taxon>Spermatophyta</taxon>
        <taxon>Magnoliopsida</taxon>
        <taxon>eudicotyledons</taxon>
        <taxon>Gunneridae</taxon>
        <taxon>Pentapetalae</taxon>
        <taxon>Saxifragales</taxon>
        <taxon>Crassulaceae</taxon>
        <taxon>Kalanchoe</taxon>
    </lineage>
</organism>
<keyword evidence="4" id="KW-1185">Reference proteome</keyword>